<keyword evidence="1" id="KW-1133">Transmembrane helix</keyword>
<feature type="transmembrane region" description="Helical" evidence="1">
    <location>
        <begin position="27"/>
        <end position="45"/>
    </location>
</feature>
<evidence type="ECO:0000313" key="2">
    <source>
        <dbReference type="EMBL" id="TLD41414.1"/>
    </source>
</evidence>
<keyword evidence="1" id="KW-0472">Membrane</keyword>
<reference evidence="2 3" key="1">
    <citation type="submission" date="2019-04" db="EMBL/GenBank/DDBJ databases">
        <title>Genome of a novel bacterium Candidatus Jettenia ecosi reconstructed from metagenome of an anammox bioreactor.</title>
        <authorList>
            <person name="Mardanov A.V."/>
            <person name="Beletsky A.V."/>
            <person name="Ravin N.V."/>
            <person name="Botchkova E.A."/>
            <person name="Litti Y.V."/>
            <person name="Nozhevnikova A.N."/>
        </authorList>
    </citation>
    <scope>NUCLEOTIDE SEQUENCE [LARGE SCALE GENOMIC DNA]</scope>
    <source>
        <strain evidence="2">J2</strain>
    </source>
</reference>
<comment type="caution">
    <text evidence="2">The sequence shown here is derived from an EMBL/GenBank/DDBJ whole genome shotgun (WGS) entry which is preliminary data.</text>
</comment>
<proteinExistence type="predicted"/>
<organism evidence="2 3">
    <name type="scientific">Candidatus Jettenia ecosi</name>
    <dbReference type="NCBI Taxonomy" id="2494326"/>
    <lineage>
        <taxon>Bacteria</taxon>
        <taxon>Pseudomonadati</taxon>
        <taxon>Planctomycetota</taxon>
        <taxon>Candidatus Brocadiia</taxon>
        <taxon>Candidatus Brocadiales</taxon>
        <taxon>Candidatus Brocadiaceae</taxon>
        <taxon>Candidatus Jettenia</taxon>
    </lineage>
</organism>
<sequence>MEYVFKNLKNPFHLTVRLQYHWTGQKIHVHGFICVLAFLLGMVVYKRAKEQVHFQGSVPTLNV</sequence>
<keyword evidence="1" id="KW-0812">Transmembrane</keyword>
<protein>
    <submittedName>
        <fullName evidence="2">Uncharacterized protein</fullName>
    </submittedName>
</protein>
<dbReference type="EMBL" id="SULG01000049">
    <property type="protein sequence ID" value="TLD41414.1"/>
    <property type="molecule type" value="Genomic_DNA"/>
</dbReference>
<evidence type="ECO:0000313" key="3">
    <source>
        <dbReference type="Proteomes" id="UP000319783"/>
    </source>
</evidence>
<dbReference type="AlphaFoldDB" id="A0A533Q9P3"/>
<accession>A0A533Q9P3</accession>
<evidence type="ECO:0000256" key="1">
    <source>
        <dbReference type="SAM" id="Phobius"/>
    </source>
</evidence>
<gene>
    <name evidence="2" type="ORF">JETT_2316</name>
</gene>
<dbReference type="Proteomes" id="UP000319783">
    <property type="component" value="Unassembled WGS sequence"/>
</dbReference>
<name>A0A533Q9P3_9BACT</name>